<proteinExistence type="predicted"/>
<dbReference type="InterPro" id="IPR052527">
    <property type="entry name" value="Metal_cation-efflux_comp"/>
</dbReference>
<dbReference type="InterPro" id="IPR007318">
    <property type="entry name" value="Phopholipid_MeTrfase"/>
</dbReference>
<evidence type="ECO:0000256" key="1">
    <source>
        <dbReference type="ARBA" id="ARBA00004127"/>
    </source>
</evidence>
<evidence type="ECO:0000256" key="5">
    <source>
        <dbReference type="SAM" id="Phobius"/>
    </source>
</evidence>
<gene>
    <name evidence="6" type="ORF">METZ01_LOCUS39165</name>
</gene>
<evidence type="ECO:0000313" key="6">
    <source>
        <dbReference type="EMBL" id="SUZ86311.1"/>
    </source>
</evidence>
<sequence length="159" mass="17154">VPIGFVLAIIVLGQTSPTWITLAVGGGVACAGESLRVWAAGHLLKGREVTVSGPYRWCRHPLYLGSGLMGLGLVIACGSVLVAVVVLTYLGVTLIAAILTEESVLRERFGDEYDRYADGLTSNSDRRFSVDRAIDNREYRAIFGLVMVVGLLAFRIWIG</sequence>
<dbReference type="PANTHER" id="PTHR43847">
    <property type="entry name" value="BLL3993 PROTEIN"/>
    <property type="match status" value="1"/>
</dbReference>
<keyword evidence="2 5" id="KW-0812">Transmembrane</keyword>
<dbReference type="Pfam" id="PF04191">
    <property type="entry name" value="PEMT"/>
    <property type="match status" value="1"/>
</dbReference>
<evidence type="ECO:0000256" key="2">
    <source>
        <dbReference type="ARBA" id="ARBA00022692"/>
    </source>
</evidence>
<evidence type="ECO:0008006" key="7">
    <source>
        <dbReference type="Google" id="ProtNLM"/>
    </source>
</evidence>
<evidence type="ECO:0000256" key="3">
    <source>
        <dbReference type="ARBA" id="ARBA00022989"/>
    </source>
</evidence>
<reference evidence="6" key="1">
    <citation type="submission" date="2018-05" db="EMBL/GenBank/DDBJ databases">
        <authorList>
            <person name="Lanie J.A."/>
            <person name="Ng W.-L."/>
            <person name="Kazmierczak K.M."/>
            <person name="Andrzejewski T.M."/>
            <person name="Davidsen T.M."/>
            <person name="Wayne K.J."/>
            <person name="Tettelin H."/>
            <person name="Glass J.I."/>
            <person name="Rusch D."/>
            <person name="Podicherti R."/>
            <person name="Tsui H.-C.T."/>
            <person name="Winkler M.E."/>
        </authorList>
    </citation>
    <scope>NUCLEOTIDE SEQUENCE</scope>
</reference>
<evidence type="ECO:0000256" key="4">
    <source>
        <dbReference type="ARBA" id="ARBA00023136"/>
    </source>
</evidence>
<dbReference type="AlphaFoldDB" id="A0A381R3I4"/>
<feature type="transmembrane region" description="Helical" evidence="5">
    <location>
        <begin position="71"/>
        <end position="99"/>
    </location>
</feature>
<accession>A0A381R3I4</accession>
<keyword evidence="3 5" id="KW-1133">Transmembrane helix</keyword>
<dbReference type="GO" id="GO:0012505">
    <property type="term" value="C:endomembrane system"/>
    <property type="evidence" value="ECO:0007669"/>
    <property type="project" value="UniProtKB-SubCell"/>
</dbReference>
<organism evidence="6">
    <name type="scientific">marine metagenome</name>
    <dbReference type="NCBI Taxonomy" id="408172"/>
    <lineage>
        <taxon>unclassified sequences</taxon>
        <taxon>metagenomes</taxon>
        <taxon>ecological metagenomes</taxon>
    </lineage>
</organism>
<dbReference type="Gene3D" id="1.20.120.1630">
    <property type="match status" value="1"/>
</dbReference>
<protein>
    <recommendedName>
        <fullName evidence="7">Steroid 5-alpha reductase C-terminal domain-containing protein</fullName>
    </recommendedName>
</protein>
<name>A0A381R3I4_9ZZZZ</name>
<feature type="transmembrane region" description="Helical" evidence="5">
    <location>
        <begin position="141"/>
        <end position="158"/>
    </location>
</feature>
<comment type="subcellular location">
    <subcellularLocation>
        <location evidence="1">Endomembrane system</location>
        <topology evidence="1">Multi-pass membrane protein</topology>
    </subcellularLocation>
</comment>
<dbReference type="EMBL" id="UINC01001675">
    <property type="protein sequence ID" value="SUZ86311.1"/>
    <property type="molecule type" value="Genomic_DNA"/>
</dbReference>
<keyword evidence="4 5" id="KW-0472">Membrane</keyword>
<dbReference type="PANTHER" id="PTHR43847:SF1">
    <property type="entry name" value="BLL3993 PROTEIN"/>
    <property type="match status" value="1"/>
</dbReference>
<feature type="non-terminal residue" evidence="6">
    <location>
        <position position="1"/>
    </location>
</feature>